<keyword evidence="3" id="KW-1185">Reference proteome</keyword>
<dbReference type="AlphaFoldDB" id="A0A3P6QGA8"/>
<feature type="compositionally biased region" description="Basic and acidic residues" evidence="1">
    <location>
        <begin position="82"/>
        <end position="106"/>
    </location>
</feature>
<sequence length="283" mass="31117">MLVKTGVSFATVAEKEIIDSIVANKGLTKVSINLRLPEGRHKVENATLRNGEYKRVLRREAALRAKQEAEELAKNPVPQLPKEPKKEVKKPVIAAAKKEKDTHVNDAKPVAPKSTASTIKNETPTKAIPSQITNPTVASTAKEKKNDDVASDRVPRNFVVPKKKLVEPNEPEAASSKPRLPSKVSMLARRLSNVDTNTPTPVLRVSEEKEVPRKVLPQKPGFLPDEEDIKAATSAKKNTEKESALKRPESKVAALKKKVESDKKEPAVPFKPKKISGEKAENH</sequence>
<evidence type="ECO:0000256" key="1">
    <source>
        <dbReference type="SAM" id="MobiDB-lite"/>
    </source>
</evidence>
<dbReference type="Proteomes" id="UP000271889">
    <property type="component" value="Unassembled WGS sequence"/>
</dbReference>
<feature type="region of interest" description="Disordered" evidence="1">
    <location>
        <begin position="67"/>
        <end position="283"/>
    </location>
</feature>
<dbReference type="EMBL" id="UYRV01001881">
    <property type="protein sequence ID" value="VDK47689.1"/>
    <property type="molecule type" value="Genomic_DNA"/>
</dbReference>
<feature type="compositionally biased region" description="Basic and acidic residues" evidence="1">
    <location>
        <begin position="257"/>
        <end position="266"/>
    </location>
</feature>
<protein>
    <submittedName>
        <fullName evidence="2">Uncharacterized protein</fullName>
    </submittedName>
</protein>
<accession>A0A3P6QGA8</accession>
<evidence type="ECO:0000313" key="2">
    <source>
        <dbReference type="EMBL" id="VDK47689.1"/>
    </source>
</evidence>
<feature type="non-terminal residue" evidence="2">
    <location>
        <position position="283"/>
    </location>
</feature>
<dbReference type="OrthoDB" id="2163268at2759"/>
<gene>
    <name evidence="2" type="ORF">CGOC_LOCUS1093</name>
</gene>
<feature type="compositionally biased region" description="Polar residues" evidence="1">
    <location>
        <begin position="114"/>
        <end position="139"/>
    </location>
</feature>
<organism evidence="2 3">
    <name type="scientific">Cylicostephanus goldi</name>
    <name type="common">Nematode worm</name>
    <dbReference type="NCBI Taxonomy" id="71465"/>
    <lineage>
        <taxon>Eukaryota</taxon>
        <taxon>Metazoa</taxon>
        <taxon>Ecdysozoa</taxon>
        <taxon>Nematoda</taxon>
        <taxon>Chromadorea</taxon>
        <taxon>Rhabditida</taxon>
        <taxon>Rhabditina</taxon>
        <taxon>Rhabditomorpha</taxon>
        <taxon>Strongyloidea</taxon>
        <taxon>Strongylidae</taxon>
        <taxon>Cylicostephanus</taxon>
    </lineage>
</organism>
<reference evidence="2 3" key="1">
    <citation type="submission" date="2018-11" db="EMBL/GenBank/DDBJ databases">
        <authorList>
            <consortium name="Pathogen Informatics"/>
        </authorList>
    </citation>
    <scope>NUCLEOTIDE SEQUENCE [LARGE SCALE GENOMIC DNA]</scope>
</reference>
<proteinExistence type="predicted"/>
<feature type="compositionally biased region" description="Basic and acidic residues" evidence="1">
    <location>
        <begin position="141"/>
        <end position="155"/>
    </location>
</feature>
<feature type="compositionally biased region" description="Basic and acidic residues" evidence="1">
    <location>
        <begin position="237"/>
        <end position="250"/>
    </location>
</feature>
<evidence type="ECO:0000313" key="3">
    <source>
        <dbReference type="Proteomes" id="UP000271889"/>
    </source>
</evidence>
<name>A0A3P6QGA8_CYLGO</name>